<organism evidence="2 3">
    <name type="scientific">Panicum virgatum</name>
    <name type="common">Blackwell switchgrass</name>
    <dbReference type="NCBI Taxonomy" id="38727"/>
    <lineage>
        <taxon>Eukaryota</taxon>
        <taxon>Viridiplantae</taxon>
        <taxon>Streptophyta</taxon>
        <taxon>Embryophyta</taxon>
        <taxon>Tracheophyta</taxon>
        <taxon>Spermatophyta</taxon>
        <taxon>Magnoliopsida</taxon>
        <taxon>Liliopsida</taxon>
        <taxon>Poales</taxon>
        <taxon>Poaceae</taxon>
        <taxon>PACMAD clade</taxon>
        <taxon>Panicoideae</taxon>
        <taxon>Panicodae</taxon>
        <taxon>Paniceae</taxon>
        <taxon>Panicinae</taxon>
        <taxon>Panicum</taxon>
        <taxon>Panicum sect. Hiantes</taxon>
    </lineage>
</organism>
<feature type="non-terminal residue" evidence="2">
    <location>
        <position position="171"/>
    </location>
</feature>
<dbReference type="Proteomes" id="UP000823388">
    <property type="component" value="Chromosome 7N"/>
</dbReference>
<evidence type="ECO:0000256" key="1">
    <source>
        <dbReference type="SAM" id="MobiDB-lite"/>
    </source>
</evidence>
<feature type="compositionally biased region" description="Basic residues" evidence="1">
    <location>
        <begin position="60"/>
        <end position="70"/>
    </location>
</feature>
<evidence type="ECO:0000313" key="2">
    <source>
        <dbReference type="EMBL" id="KAG2567858.1"/>
    </source>
</evidence>
<feature type="region of interest" description="Disordered" evidence="1">
    <location>
        <begin position="60"/>
        <end position="171"/>
    </location>
</feature>
<comment type="caution">
    <text evidence="2">The sequence shown here is derived from an EMBL/GenBank/DDBJ whole genome shotgun (WGS) entry which is preliminary data.</text>
</comment>
<dbReference type="AlphaFoldDB" id="A0A8T0Q413"/>
<feature type="compositionally biased region" description="Acidic residues" evidence="1">
    <location>
        <begin position="133"/>
        <end position="150"/>
    </location>
</feature>
<protein>
    <submittedName>
        <fullName evidence="2">Uncharacterized protein</fullName>
    </submittedName>
</protein>
<name>A0A8T0Q413_PANVG</name>
<dbReference type="EMBL" id="CM029050">
    <property type="protein sequence ID" value="KAG2567858.1"/>
    <property type="molecule type" value="Genomic_DNA"/>
</dbReference>
<keyword evidence="3" id="KW-1185">Reference proteome</keyword>
<accession>A0A8T0Q413</accession>
<evidence type="ECO:0000313" key="3">
    <source>
        <dbReference type="Proteomes" id="UP000823388"/>
    </source>
</evidence>
<proteinExistence type="predicted"/>
<reference evidence="2" key="1">
    <citation type="submission" date="2020-05" db="EMBL/GenBank/DDBJ databases">
        <title>WGS assembly of Panicum virgatum.</title>
        <authorList>
            <person name="Lovell J.T."/>
            <person name="Jenkins J."/>
            <person name="Shu S."/>
            <person name="Juenger T.E."/>
            <person name="Schmutz J."/>
        </authorList>
    </citation>
    <scope>NUCLEOTIDE SEQUENCE</scope>
    <source>
        <strain evidence="2">AP13</strain>
    </source>
</reference>
<feature type="compositionally biased region" description="Low complexity" evidence="1">
    <location>
        <begin position="112"/>
        <end position="132"/>
    </location>
</feature>
<sequence length="171" mass="19101">MWGSKQYIFFSRELETNSIEIKSDEDMLEWFECNLNKRVAQINAQVNEFVGPLQCSPTKRRCHPSLRNKVHANERGTKKKRATKAKSKGAHDDECVGVDEEGTHSDTDSLVAPSDSSYDSDLAASSDSADGCSDPEFDPDGEVFDDDDEYDPHPFSYDVDDPTIDVGIVFP</sequence>
<feature type="compositionally biased region" description="Basic residues" evidence="1">
    <location>
        <begin position="77"/>
        <end position="88"/>
    </location>
</feature>
<gene>
    <name evidence="2" type="ORF">PVAP13_7NG273524</name>
</gene>